<evidence type="ECO:0000313" key="2">
    <source>
        <dbReference type="Proteomes" id="UP000271889"/>
    </source>
</evidence>
<dbReference type="Gene3D" id="3.40.50.150">
    <property type="entry name" value="Vaccinia Virus protein VP39"/>
    <property type="match status" value="1"/>
</dbReference>
<organism evidence="1 2">
    <name type="scientific">Cylicostephanus goldi</name>
    <name type="common">Nematode worm</name>
    <dbReference type="NCBI Taxonomy" id="71465"/>
    <lineage>
        <taxon>Eukaryota</taxon>
        <taxon>Metazoa</taxon>
        <taxon>Ecdysozoa</taxon>
        <taxon>Nematoda</taxon>
        <taxon>Chromadorea</taxon>
        <taxon>Rhabditida</taxon>
        <taxon>Rhabditina</taxon>
        <taxon>Rhabditomorpha</taxon>
        <taxon>Strongyloidea</taxon>
        <taxon>Strongylidae</taxon>
        <taxon>Cylicostephanus</taxon>
    </lineage>
</organism>
<protein>
    <recommendedName>
        <fullName evidence="3">PABS domain-containing protein</fullName>
    </recommendedName>
</protein>
<dbReference type="OrthoDB" id="411785at2759"/>
<reference evidence="1 2" key="1">
    <citation type="submission" date="2018-11" db="EMBL/GenBank/DDBJ databases">
        <authorList>
            <consortium name="Pathogen Informatics"/>
        </authorList>
    </citation>
    <scope>NUCLEOTIDE SEQUENCE [LARGE SCALE GENOMIC DNA]</scope>
</reference>
<dbReference type="AlphaFoldDB" id="A0A3P6THZ1"/>
<dbReference type="EMBL" id="UYRV01019107">
    <property type="protein sequence ID" value="VDK65598.1"/>
    <property type="molecule type" value="Genomic_DNA"/>
</dbReference>
<evidence type="ECO:0008006" key="3">
    <source>
        <dbReference type="Google" id="ProtNLM"/>
    </source>
</evidence>
<dbReference type="Proteomes" id="UP000271889">
    <property type="component" value="Unassembled WGS sequence"/>
</dbReference>
<dbReference type="InterPro" id="IPR029063">
    <property type="entry name" value="SAM-dependent_MTases_sf"/>
</dbReference>
<name>A0A3P6THZ1_CYLGO</name>
<sequence length="235" mass="26882">MQLIVLGYSTDKDRKQKRIEETQKLVINKLLSKPKRKIDELCSELDKTCFTITDAIFKRGNALFAFRSLRRKGPQGVLKLSQARLEPQLPLNWENFNTKAWNVRKDYVQLTYARLMIAGAFLSGGLEFNTTRKQDILIIGLGGGIINNYFTQMENQVLNVTIVDIDPVMLKVAKKWFGFAESPLHRIIIDDGVRYIHDAVRRGICITFDQLYHSTNQAKNMMCLSLTCATTYACP</sequence>
<evidence type="ECO:0000313" key="1">
    <source>
        <dbReference type="EMBL" id="VDK65598.1"/>
    </source>
</evidence>
<gene>
    <name evidence="1" type="ORF">CGOC_LOCUS6048</name>
</gene>
<proteinExistence type="predicted"/>
<accession>A0A3P6THZ1</accession>
<keyword evidence="2" id="KW-1185">Reference proteome</keyword>
<dbReference type="SUPFAM" id="SSF53335">
    <property type="entry name" value="S-adenosyl-L-methionine-dependent methyltransferases"/>
    <property type="match status" value="1"/>
</dbReference>